<name>X6LFJ3_RETFI</name>
<protein>
    <submittedName>
        <fullName evidence="2">Uncharacterized protein</fullName>
    </submittedName>
</protein>
<evidence type="ECO:0000313" key="2">
    <source>
        <dbReference type="EMBL" id="ETO00768.1"/>
    </source>
</evidence>
<dbReference type="AlphaFoldDB" id="X6LFJ3"/>
<sequence length="215" mass="25329">MTKKIKDDVLVFMAGAMTTYQWPYFKQKVNTFFQLSFVYSFDVQRINNSLCAFVQNRLAVMKKKNKRGKSNLSPKGEKDVCFFLFFLNIYSFSVCFDIVIPIQIEFPRKTIFLFIYFFIFIFVVPPSPNKDFVSVMFVFCLLFKKLQNNFVCIRHVDQIQLFCFKGGFENDGKKLNGKGGGNGKKDDKKNATIMKKKVYKKKKGYEKEKKKRNRK</sequence>
<reference evidence="2 3" key="1">
    <citation type="journal article" date="2013" name="Curr. Biol.">
        <title>The Genome of the Foraminiferan Reticulomyxa filosa.</title>
        <authorList>
            <person name="Glockner G."/>
            <person name="Hulsmann N."/>
            <person name="Schleicher M."/>
            <person name="Noegel A.A."/>
            <person name="Eichinger L."/>
            <person name="Gallinger C."/>
            <person name="Pawlowski J."/>
            <person name="Sierra R."/>
            <person name="Euteneuer U."/>
            <person name="Pillet L."/>
            <person name="Moustafa A."/>
            <person name="Platzer M."/>
            <person name="Groth M."/>
            <person name="Szafranski K."/>
            <person name="Schliwa M."/>
        </authorList>
    </citation>
    <scope>NUCLEOTIDE SEQUENCE [LARGE SCALE GENOMIC DNA]</scope>
</reference>
<feature type="transmembrane region" description="Helical" evidence="1">
    <location>
        <begin position="80"/>
        <end position="104"/>
    </location>
</feature>
<accession>X6LFJ3</accession>
<feature type="transmembrane region" description="Helical" evidence="1">
    <location>
        <begin position="110"/>
        <end position="127"/>
    </location>
</feature>
<evidence type="ECO:0000313" key="3">
    <source>
        <dbReference type="Proteomes" id="UP000023152"/>
    </source>
</evidence>
<proteinExistence type="predicted"/>
<keyword evidence="1" id="KW-1133">Transmembrane helix</keyword>
<dbReference type="Proteomes" id="UP000023152">
    <property type="component" value="Unassembled WGS sequence"/>
</dbReference>
<keyword evidence="3" id="KW-1185">Reference proteome</keyword>
<keyword evidence="1" id="KW-0472">Membrane</keyword>
<organism evidence="2 3">
    <name type="scientific">Reticulomyxa filosa</name>
    <dbReference type="NCBI Taxonomy" id="46433"/>
    <lineage>
        <taxon>Eukaryota</taxon>
        <taxon>Sar</taxon>
        <taxon>Rhizaria</taxon>
        <taxon>Retaria</taxon>
        <taxon>Foraminifera</taxon>
        <taxon>Monothalamids</taxon>
        <taxon>Reticulomyxidae</taxon>
        <taxon>Reticulomyxa</taxon>
    </lineage>
</organism>
<gene>
    <name evidence="2" type="ORF">RFI_36672</name>
</gene>
<keyword evidence="1" id="KW-0812">Transmembrane</keyword>
<comment type="caution">
    <text evidence="2">The sequence shown here is derived from an EMBL/GenBank/DDBJ whole genome shotgun (WGS) entry which is preliminary data.</text>
</comment>
<dbReference type="EMBL" id="ASPP01040080">
    <property type="protein sequence ID" value="ETO00768.1"/>
    <property type="molecule type" value="Genomic_DNA"/>
</dbReference>
<evidence type="ECO:0000256" key="1">
    <source>
        <dbReference type="SAM" id="Phobius"/>
    </source>
</evidence>